<evidence type="ECO:0000313" key="4">
    <source>
        <dbReference type="Proteomes" id="UP000234190"/>
    </source>
</evidence>
<dbReference type="Proteomes" id="UP000234190">
    <property type="component" value="Unassembled WGS sequence"/>
</dbReference>
<dbReference type="InterPro" id="IPR000868">
    <property type="entry name" value="Isochorismatase-like_dom"/>
</dbReference>
<dbReference type="GO" id="GO:0016787">
    <property type="term" value="F:hydrolase activity"/>
    <property type="evidence" value="ECO:0007669"/>
    <property type="project" value="UniProtKB-KW"/>
</dbReference>
<name>A0A2N4U4A5_9BURK</name>
<dbReference type="PANTHER" id="PTHR43540:SF6">
    <property type="entry name" value="ISOCHORISMATASE-LIKE DOMAIN-CONTAINING PROTEIN"/>
    <property type="match status" value="1"/>
</dbReference>
<dbReference type="Gene3D" id="3.40.50.850">
    <property type="entry name" value="Isochorismatase-like"/>
    <property type="match status" value="1"/>
</dbReference>
<keyword evidence="1" id="KW-0378">Hydrolase</keyword>
<keyword evidence="4" id="KW-1185">Reference proteome</keyword>
<dbReference type="PANTHER" id="PTHR43540">
    <property type="entry name" value="PEROXYUREIDOACRYLATE/UREIDOACRYLATE AMIDOHYDROLASE-RELATED"/>
    <property type="match status" value="1"/>
</dbReference>
<evidence type="ECO:0000313" key="3">
    <source>
        <dbReference type="EMBL" id="PLC49850.1"/>
    </source>
</evidence>
<organism evidence="3 4">
    <name type="scientific">Pollutimonas subterranea</name>
    <dbReference type="NCBI Taxonomy" id="2045210"/>
    <lineage>
        <taxon>Bacteria</taxon>
        <taxon>Pseudomonadati</taxon>
        <taxon>Pseudomonadota</taxon>
        <taxon>Betaproteobacteria</taxon>
        <taxon>Burkholderiales</taxon>
        <taxon>Alcaligenaceae</taxon>
        <taxon>Pollutimonas</taxon>
    </lineage>
</organism>
<dbReference type="AlphaFoldDB" id="A0A2N4U4A5"/>
<feature type="domain" description="Isochorismatase-like" evidence="2">
    <location>
        <begin position="22"/>
        <end position="205"/>
    </location>
</feature>
<sequence>MREINGVAVLDTLQELTDPKHTALVVVDMQNDFCHADGHFAKHGKNVGAITAIVEPTVRFVRRAQELGIFVVFIQQQTLPNGRSDSPSWLRFKCRDGKSSEYTLKDSWGAEFVEGLVPTDRDAIVPKYRSDAFVDTTLDAVLRTQGIQTVVVTGTTTEGCVESTIRGASYHDYYVVPVEDLIASPNLKLHENSLELLNARYPVATSADVIAAWEAGISAGNQ</sequence>
<gene>
    <name evidence="3" type="ORF">CR159_11220</name>
</gene>
<dbReference type="InterPro" id="IPR036380">
    <property type="entry name" value="Isochorismatase-like_sf"/>
</dbReference>
<dbReference type="SUPFAM" id="SSF52499">
    <property type="entry name" value="Isochorismatase-like hydrolases"/>
    <property type="match status" value="1"/>
</dbReference>
<reference evidence="3 4" key="1">
    <citation type="submission" date="2017-10" db="EMBL/GenBank/DDBJ databases">
        <title>Two draft genome sequences of Pusillimonas sp. strains isolated from a nitrate- and radionuclide-contaminated groundwater in Russia.</title>
        <authorList>
            <person name="Grouzdev D.S."/>
            <person name="Tourova T.P."/>
            <person name="Goeva M.A."/>
            <person name="Babich T.L."/>
            <person name="Sokolova D.S."/>
            <person name="Abdullin R."/>
            <person name="Poltaraus A.B."/>
            <person name="Toshchakov S.V."/>
            <person name="Nazina T.N."/>
        </authorList>
    </citation>
    <scope>NUCLEOTIDE SEQUENCE [LARGE SCALE GENOMIC DNA]</scope>
    <source>
        <strain evidence="3 4">JR1/69-3-13</strain>
    </source>
</reference>
<dbReference type="CDD" id="cd00431">
    <property type="entry name" value="cysteine_hydrolases"/>
    <property type="match status" value="1"/>
</dbReference>
<dbReference type="RefSeq" id="WP_102074042.1">
    <property type="nucleotide sequence ID" value="NZ_PDNW01000008.1"/>
</dbReference>
<accession>A0A2N4U4A5</accession>
<evidence type="ECO:0000259" key="2">
    <source>
        <dbReference type="Pfam" id="PF00857"/>
    </source>
</evidence>
<dbReference type="InterPro" id="IPR050272">
    <property type="entry name" value="Isochorismatase-like_hydrls"/>
</dbReference>
<comment type="caution">
    <text evidence="3">The sequence shown here is derived from an EMBL/GenBank/DDBJ whole genome shotgun (WGS) entry which is preliminary data.</text>
</comment>
<proteinExistence type="predicted"/>
<dbReference type="Pfam" id="PF00857">
    <property type="entry name" value="Isochorismatase"/>
    <property type="match status" value="1"/>
</dbReference>
<dbReference type="EMBL" id="PDNW01000008">
    <property type="protein sequence ID" value="PLC49850.1"/>
    <property type="molecule type" value="Genomic_DNA"/>
</dbReference>
<dbReference type="OrthoDB" id="5360912at2"/>
<protein>
    <submittedName>
        <fullName evidence="3">Isochorismatase</fullName>
    </submittedName>
</protein>
<evidence type="ECO:0000256" key="1">
    <source>
        <dbReference type="ARBA" id="ARBA00022801"/>
    </source>
</evidence>